<keyword evidence="3" id="KW-1185">Reference proteome</keyword>
<protein>
    <submittedName>
        <fullName evidence="2">Uncharacterized protein</fullName>
    </submittedName>
</protein>
<feature type="region of interest" description="Disordered" evidence="1">
    <location>
        <begin position="25"/>
        <end position="44"/>
    </location>
</feature>
<evidence type="ECO:0000313" key="2">
    <source>
        <dbReference type="EMBL" id="CAK0846380.1"/>
    </source>
</evidence>
<name>A0ABN9TL96_9DINO</name>
<gene>
    <name evidence="2" type="ORF">PCOR1329_LOCUS39910</name>
</gene>
<comment type="caution">
    <text evidence="2">The sequence shown here is derived from an EMBL/GenBank/DDBJ whole genome shotgun (WGS) entry which is preliminary data.</text>
</comment>
<proteinExistence type="predicted"/>
<reference evidence="2" key="1">
    <citation type="submission" date="2023-10" db="EMBL/GenBank/DDBJ databases">
        <authorList>
            <person name="Chen Y."/>
            <person name="Shah S."/>
            <person name="Dougan E. K."/>
            <person name="Thang M."/>
            <person name="Chan C."/>
        </authorList>
    </citation>
    <scope>NUCLEOTIDE SEQUENCE [LARGE SCALE GENOMIC DNA]</scope>
</reference>
<dbReference type="Gene3D" id="2.60.60.30">
    <property type="entry name" value="sav2460 like domains"/>
    <property type="match status" value="1"/>
</dbReference>
<accession>A0ABN9TL96</accession>
<evidence type="ECO:0000256" key="1">
    <source>
        <dbReference type="SAM" id="MobiDB-lite"/>
    </source>
</evidence>
<organism evidence="2 3">
    <name type="scientific">Prorocentrum cordatum</name>
    <dbReference type="NCBI Taxonomy" id="2364126"/>
    <lineage>
        <taxon>Eukaryota</taxon>
        <taxon>Sar</taxon>
        <taxon>Alveolata</taxon>
        <taxon>Dinophyceae</taxon>
        <taxon>Prorocentrales</taxon>
        <taxon>Prorocentraceae</taxon>
        <taxon>Prorocentrum</taxon>
    </lineage>
</organism>
<dbReference type="Proteomes" id="UP001189429">
    <property type="component" value="Unassembled WGS sequence"/>
</dbReference>
<evidence type="ECO:0000313" key="3">
    <source>
        <dbReference type="Proteomes" id="UP001189429"/>
    </source>
</evidence>
<dbReference type="EMBL" id="CAUYUJ010014820">
    <property type="protein sequence ID" value="CAK0846380.1"/>
    <property type="molecule type" value="Genomic_DNA"/>
</dbReference>
<sequence>MERDTEGATDATLVQRIVQPLLEGEKTAGRPCGPKAGGFISEERSDASSSLREVLLCVEWGFPDANQDGLRRLHLHDEGSDSSQPDYLDGSCLVYAEERLLDVVDFRGAHSANMHGCQGQKVSTATFEWSAGRGSGAAVLHSGDVMTSDGGTHVIRVQVDGLPSSATDVFFMISAYNCRNLSFFQKLAVRLLDGSCSADEGTRLPTLSELRAIDAGTASSVVMCALTRRLDSWFLRNFTRPCQATVRDYAPVESVLALAQERHCRWRRRRPYVLLSAMWQHGRATLKGYLGDCGHYGAEDLVVLRLMKLPTILFQCIVQLL</sequence>